<evidence type="ECO:0000313" key="2">
    <source>
        <dbReference type="Proteomes" id="UP000805193"/>
    </source>
</evidence>
<comment type="caution">
    <text evidence="1">The sequence shown here is derived from an EMBL/GenBank/DDBJ whole genome shotgun (WGS) entry which is preliminary data.</text>
</comment>
<dbReference type="EMBL" id="JABSTQ010009562">
    <property type="protein sequence ID" value="KAG0428119.1"/>
    <property type="molecule type" value="Genomic_DNA"/>
</dbReference>
<sequence length="955" mass="106910">MKASSLLTGDRTASAPIGHSAYFRTRHFPTTGTAVRQAFHFIAISKGLATVVFKRFVEHWCKPPQELAYMPTDVWKNQGIPVEPDGTSSKCTLYEPTLDVGNATENRTVVFCNEFDYDLGNTGNSIVSKWNLDRHRRRLLLLHSLVYYGGDIAGSVIGCFQDSIGRKPVFVVALILKVATGTATIFSNTVLTFIILRFLTSVTSLTVINMASVLMFEVTKTKHRVVFCALAASCTSAALPLFHFLLHPVAGHCRVAQAILMVPTCFLLFAAYAIEVSLCWLLGLGDVEGTKRAVILAAKFNGYPLDDVKAKMNQIKYETLWRGNTQTNVQQSSPLDLVLSSSLRFRSVTIFSITFMTVLHYFDTYFNNTLVENRTGKLNNTSTWGRDETCNPTKLKDPVKDDVRLRKLNNSWTWRRTKETSDSLKPLALIYQEQHDRSVQVSNSLVTVVFARPMEHWCRPPAELAYMPTDVWKNQSIPVEPDGTFSKCTRYEPPLDAGNATENRTVVFCDEWDYALATTGKSIVSEWNLVCHRRRLLLLHSLVYFGGAVVGSVIGYFGDSFGRKPVFVVALLLLVASGTATIFSNTVLTFIILRFLTSVTSLTVMNMASVLLFEVTETTHRVVFCAFAASCTSAALTLFYFLLLAVGGHWRVAQAILMVPTSFLLFASYAIEESPCWLLALGDIQGTERAVLSAAKVNQYPLDDVKAKMNNIKYEMLRRGNTQTNVQQPSPLDLVLNSSLRFRSVTLFSCAFMTLLHYYDTNFNKTLVENRTAHITLIVARVLVSIAFLYILHYLSRRKMLCVAMLHMSVVLGFQTWLDWQKDDSILPIVTVIIKGIVLDMISMAIFVYLLEIFPTVLRATSFSLCTMFGRSGGVLLLFIRRPNPPINQALAMAVSAVIFTLIGFAFLALPETTKVMATNTIRETELEDMWQVPAREDFARLRTIPSRPDVSKKS</sequence>
<accession>A0AC60Q5F7</accession>
<proteinExistence type="predicted"/>
<name>A0AC60Q5F7_IXOPE</name>
<dbReference type="Proteomes" id="UP000805193">
    <property type="component" value="Unassembled WGS sequence"/>
</dbReference>
<protein>
    <submittedName>
        <fullName evidence="1">Uncharacterized protein</fullName>
    </submittedName>
</protein>
<organism evidence="1 2">
    <name type="scientific">Ixodes persulcatus</name>
    <name type="common">Taiga tick</name>
    <dbReference type="NCBI Taxonomy" id="34615"/>
    <lineage>
        <taxon>Eukaryota</taxon>
        <taxon>Metazoa</taxon>
        <taxon>Ecdysozoa</taxon>
        <taxon>Arthropoda</taxon>
        <taxon>Chelicerata</taxon>
        <taxon>Arachnida</taxon>
        <taxon>Acari</taxon>
        <taxon>Parasitiformes</taxon>
        <taxon>Ixodida</taxon>
        <taxon>Ixodoidea</taxon>
        <taxon>Ixodidae</taxon>
        <taxon>Ixodinae</taxon>
        <taxon>Ixodes</taxon>
    </lineage>
</organism>
<evidence type="ECO:0000313" key="1">
    <source>
        <dbReference type="EMBL" id="KAG0428119.1"/>
    </source>
</evidence>
<reference evidence="1 2" key="1">
    <citation type="journal article" date="2020" name="Cell">
        <title>Large-Scale Comparative Analyses of Tick Genomes Elucidate Their Genetic Diversity and Vector Capacities.</title>
        <authorList>
            <consortium name="Tick Genome and Microbiome Consortium (TIGMIC)"/>
            <person name="Jia N."/>
            <person name="Wang J."/>
            <person name="Shi W."/>
            <person name="Du L."/>
            <person name="Sun Y."/>
            <person name="Zhan W."/>
            <person name="Jiang J.F."/>
            <person name="Wang Q."/>
            <person name="Zhang B."/>
            <person name="Ji P."/>
            <person name="Bell-Sakyi L."/>
            <person name="Cui X.M."/>
            <person name="Yuan T.T."/>
            <person name="Jiang B.G."/>
            <person name="Yang W.F."/>
            <person name="Lam T.T."/>
            <person name="Chang Q.C."/>
            <person name="Ding S.J."/>
            <person name="Wang X.J."/>
            <person name="Zhu J.G."/>
            <person name="Ruan X.D."/>
            <person name="Zhao L."/>
            <person name="Wei J.T."/>
            <person name="Ye R.Z."/>
            <person name="Que T.C."/>
            <person name="Du C.H."/>
            <person name="Zhou Y.H."/>
            <person name="Cheng J.X."/>
            <person name="Dai P.F."/>
            <person name="Guo W.B."/>
            <person name="Han X.H."/>
            <person name="Huang E.J."/>
            <person name="Li L.F."/>
            <person name="Wei W."/>
            <person name="Gao Y.C."/>
            <person name="Liu J.Z."/>
            <person name="Shao H.Z."/>
            <person name="Wang X."/>
            <person name="Wang C.C."/>
            <person name="Yang T.C."/>
            <person name="Huo Q.B."/>
            <person name="Li W."/>
            <person name="Chen H.Y."/>
            <person name="Chen S.E."/>
            <person name="Zhou L.G."/>
            <person name="Ni X.B."/>
            <person name="Tian J.H."/>
            <person name="Sheng Y."/>
            <person name="Liu T."/>
            <person name="Pan Y.S."/>
            <person name="Xia L.Y."/>
            <person name="Li J."/>
            <person name="Zhao F."/>
            <person name="Cao W.C."/>
        </authorList>
    </citation>
    <scope>NUCLEOTIDE SEQUENCE [LARGE SCALE GENOMIC DNA]</scope>
    <source>
        <strain evidence="1">Iper-2018</strain>
    </source>
</reference>
<gene>
    <name evidence="1" type="ORF">HPB47_024874</name>
</gene>
<keyword evidence="2" id="KW-1185">Reference proteome</keyword>